<evidence type="ECO:0000313" key="3">
    <source>
        <dbReference type="EMBL" id="EIM74847.1"/>
    </source>
</evidence>
<dbReference type="InterPro" id="IPR029058">
    <property type="entry name" value="AB_hydrolase_fold"/>
</dbReference>
<keyword evidence="4" id="KW-1185">Reference proteome</keyword>
<keyword evidence="1" id="KW-1133">Transmembrane helix</keyword>
<gene>
    <name evidence="3" type="ORF">A3SI_14966</name>
</gene>
<evidence type="ECO:0000256" key="1">
    <source>
        <dbReference type="SAM" id="Phobius"/>
    </source>
</evidence>
<protein>
    <submittedName>
        <fullName evidence="3">Alpha/beta hydrolase fold protein</fullName>
    </submittedName>
</protein>
<dbReference type="EMBL" id="AJYA01000038">
    <property type="protein sequence ID" value="EIM74847.1"/>
    <property type="molecule type" value="Genomic_DNA"/>
</dbReference>
<name>I5BZ45_9BACT</name>
<keyword evidence="1" id="KW-0472">Membrane</keyword>
<dbReference type="Proteomes" id="UP000005551">
    <property type="component" value="Unassembled WGS sequence"/>
</dbReference>
<feature type="transmembrane region" description="Helical" evidence="1">
    <location>
        <begin position="20"/>
        <end position="42"/>
    </location>
</feature>
<reference evidence="3 4" key="1">
    <citation type="submission" date="2012-05" db="EMBL/GenBank/DDBJ databases">
        <title>Genome sequence of Nitritalea halalkaliphila LW7.</title>
        <authorList>
            <person name="Jangir P.K."/>
            <person name="Singh A."/>
            <person name="Shivaji S."/>
            <person name="Sharma R."/>
        </authorList>
    </citation>
    <scope>NUCLEOTIDE SEQUENCE [LARGE SCALE GENOMIC DNA]</scope>
    <source>
        <strain evidence="3 4">LW7</strain>
    </source>
</reference>
<dbReference type="InterPro" id="IPR000073">
    <property type="entry name" value="AB_hydrolase_1"/>
</dbReference>
<organism evidence="3 4">
    <name type="scientific">Nitritalea halalkaliphila LW7</name>
    <dbReference type="NCBI Taxonomy" id="1189621"/>
    <lineage>
        <taxon>Bacteria</taxon>
        <taxon>Pseudomonadati</taxon>
        <taxon>Bacteroidota</taxon>
        <taxon>Cytophagia</taxon>
        <taxon>Cytophagales</taxon>
        <taxon>Cyclobacteriaceae</taxon>
        <taxon>Nitritalea</taxon>
    </lineage>
</organism>
<accession>I5BZ45</accession>
<dbReference type="GO" id="GO:0016787">
    <property type="term" value="F:hydrolase activity"/>
    <property type="evidence" value="ECO:0007669"/>
    <property type="project" value="UniProtKB-KW"/>
</dbReference>
<keyword evidence="1" id="KW-0812">Transmembrane</keyword>
<dbReference type="OrthoDB" id="9780932at2"/>
<evidence type="ECO:0000259" key="2">
    <source>
        <dbReference type="Pfam" id="PF12697"/>
    </source>
</evidence>
<dbReference type="SUPFAM" id="SSF53474">
    <property type="entry name" value="alpha/beta-Hydrolases"/>
    <property type="match status" value="1"/>
</dbReference>
<dbReference type="RefSeq" id="WP_009056286.1">
    <property type="nucleotide sequence ID" value="NZ_AJYA01000038.1"/>
</dbReference>
<feature type="domain" description="AB hydrolase-1" evidence="2">
    <location>
        <begin position="84"/>
        <end position="138"/>
    </location>
</feature>
<dbReference type="AlphaFoldDB" id="I5BZ45"/>
<sequence length="164" mass="18280">MKKDTGSEKGAAAMRKLLRLAKGLGLAVLSIVGLLFLLYGFFYRAEKPLAALMPVYFDAENQAFLAVGEERLHVRMQGKGTEHVLLLHGSFSSLHTWAGWEELLGSSFRTLSVDLPGHGLTGPSPQNCYTSSCYADYLRYHFTGVKRSLEGPKFPREISREIWV</sequence>
<dbReference type="Pfam" id="PF12697">
    <property type="entry name" value="Abhydrolase_6"/>
    <property type="match status" value="1"/>
</dbReference>
<keyword evidence="3" id="KW-0378">Hydrolase</keyword>
<dbReference type="Gene3D" id="3.40.50.1820">
    <property type="entry name" value="alpha/beta hydrolase"/>
    <property type="match status" value="1"/>
</dbReference>
<evidence type="ECO:0000313" key="4">
    <source>
        <dbReference type="Proteomes" id="UP000005551"/>
    </source>
</evidence>
<dbReference type="STRING" id="1189621.A3SI_14966"/>
<comment type="caution">
    <text evidence="3">The sequence shown here is derived from an EMBL/GenBank/DDBJ whole genome shotgun (WGS) entry which is preliminary data.</text>
</comment>
<proteinExistence type="predicted"/>